<organism evidence="1 2">
    <name type="scientific">Anoxybacterium hadale</name>
    <dbReference type="NCBI Taxonomy" id="3408580"/>
    <lineage>
        <taxon>Bacteria</taxon>
        <taxon>Bacillati</taxon>
        <taxon>Bacillota</taxon>
        <taxon>Clostridia</taxon>
        <taxon>Peptostreptococcales</taxon>
        <taxon>Anaerovoracaceae</taxon>
        <taxon>Anoxybacterium</taxon>
    </lineage>
</organism>
<gene>
    <name evidence="1" type="ORF">FRZ06_11435</name>
</gene>
<reference evidence="1" key="1">
    <citation type="submission" date="2019-08" db="EMBL/GenBank/DDBJ databases">
        <title>Genome sequence of Clostridiales bacterium MT110.</title>
        <authorList>
            <person name="Cao J."/>
        </authorList>
    </citation>
    <scope>NUCLEOTIDE SEQUENCE</scope>
    <source>
        <strain evidence="1">MT110</strain>
    </source>
</reference>
<sequence>MRKKLDGTNTAFNDLQGIGNDEKWKDFSPQFVRTSLIKKLFNYGFSIEDIVYITGLPVENIGNYINTNQIIERKTMKNEKIKNLQNIFGNVLERTI</sequence>
<name>A0ACD1ACJ0_9FIRM</name>
<evidence type="ECO:0000313" key="2">
    <source>
        <dbReference type="Proteomes" id="UP000594014"/>
    </source>
</evidence>
<dbReference type="Proteomes" id="UP000594014">
    <property type="component" value="Chromosome"/>
</dbReference>
<proteinExistence type="predicted"/>
<accession>A0ACD1ACJ0</accession>
<keyword evidence="2" id="KW-1185">Reference proteome</keyword>
<protein>
    <submittedName>
        <fullName evidence="1">Uncharacterized protein</fullName>
    </submittedName>
</protein>
<dbReference type="EMBL" id="CP042469">
    <property type="protein sequence ID" value="QOX63900.1"/>
    <property type="molecule type" value="Genomic_DNA"/>
</dbReference>
<evidence type="ECO:0000313" key="1">
    <source>
        <dbReference type="EMBL" id="QOX63900.1"/>
    </source>
</evidence>